<reference evidence="1" key="2">
    <citation type="submission" date="2023-01" db="EMBL/GenBank/DDBJ databases">
        <authorList>
            <person name="Sun Q."/>
            <person name="Evtushenko L."/>
        </authorList>
    </citation>
    <scope>NUCLEOTIDE SEQUENCE</scope>
    <source>
        <strain evidence="1">VKM Ac-1020</strain>
    </source>
</reference>
<gene>
    <name evidence="1" type="ORF">GCM10017576_13740</name>
</gene>
<dbReference type="Gene3D" id="3.50.30.50">
    <property type="entry name" value="Putative cyclase"/>
    <property type="match status" value="1"/>
</dbReference>
<proteinExistence type="predicted"/>
<dbReference type="InterPro" id="IPR037175">
    <property type="entry name" value="KFase_sf"/>
</dbReference>
<dbReference type="RefSeq" id="WP_271172958.1">
    <property type="nucleotide sequence ID" value="NZ_BSEJ01000005.1"/>
</dbReference>
<comment type="caution">
    <text evidence="1">The sequence shown here is derived from an EMBL/GenBank/DDBJ whole genome shotgun (WGS) entry which is preliminary data.</text>
</comment>
<name>A0A9W6H2F2_9MICO</name>
<dbReference type="AlphaFoldDB" id="A0A9W6H2F2"/>
<dbReference type="PANTHER" id="PTHR34861">
    <property type="match status" value="1"/>
</dbReference>
<dbReference type="Proteomes" id="UP001142462">
    <property type="component" value="Unassembled WGS sequence"/>
</dbReference>
<evidence type="ECO:0000313" key="2">
    <source>
        <dbReference type="Proteomes" id="UP001142462"/>
    </source>
</evidence>
<protein>
    <submittedName>
        <fullName evidence="1">Cyclase</fullName>
    </submittedName>
</protein>
<dbReference type="Pfam" id="PF04199">
    <property type="entry name" value="Cyclase"/>
    <property type="match status" value="1"/>
</dbReference>
<evidence type="ECO:0000313" key="1">
    <source>
        <dbReference type="EMBL" id="GLJ61245.1"/>
    </source>
</evidence>
<organism evidence="1 2">
    <name type="scientific">Microbacterium barkeri</name>
    <dbReference type="NCBI Taxonomy" id="33917"/>
    <lineage>
        <taxon>Bacteria</taxon>
        <taxon>Bacillati</taxon>
        <taxon>Actinomycetota</taxon>
        <taxon>Actinomycetes</taxon>
        <taxon>Micrococcales</taxon>
        <taxon>Microbacteriaceae</taxon>
        <taxon>Microbacterium</taxon>
    </lineage>
</organism>
<dbReference type="SUPFAM" id="SSF102198">
    <property type="entry name" value="Putative cyclase"/>
    <property type="match status" value="1"/>
</dbReference>
<accession>A0A9W6H2F2</accession>
<sequence length="330" mass="35355">MTPTEDPQELDRADPAGHIAAAAEAYRNWGRWGEDDVVGTLNFIDDAKRRTAAGLVQDGLVVSLAQSFDMDGPQKGWRRRTNPVHTMLDTGTDAERGAQGFPHGIGGADDVIAMPLQCSTQWDGLGHIFDRGFAWNGRRAGDVVTSDGDLVTGIEHTADRLVSRGVLLDLGAFLRPETGEIEDGYAITAAELDACIAAQGPTSGVGRGDIVLVRTGRLARARREGWGDYAGGPSAGLSFTTAGWLHRSEIAAIATDTWGFEVRPNEFDAAFQPLHQVVIPNMGLTVGEMWDLDRLADACRERGRWEFLLTAATIPITGAVGSPVNPLAIL</sequence>
<dbReference type="EMBL" id="BSEJ01000005">
    <property type="protein sequence ID" value="GLJ61245.1"/>
    <property type="molecule type" value="Genomic_DNA"/>
</dbReference>
<dbReference type="PANTHER" id="PTHR34861:SF10">
    <property type="entry name" value="CYCLASE"/>
    <property type="match status" value="1"/>
</dbReference>
<dbReference type="GO" id="GO:0004061">
    <property type="term" value="F:arylformamidase activity"/>
    <property type="evidence" value="ECO:0007669"/>
    <property type="project" value="InterPro"/>
</dbReference>
<reference evidence="1" key="1">
    <citation type="journal article" date="2014" name="Int. J. Syst. Evol. Microbiol.">
        <title>Complete genome sequence of Corynebacterium casei LMG S-19264T (=DSM 44701T), isolated from a smear-ripened cheese.</title>
        <authorList>
            <consortium name="US DOE Joint Genome Institute (JGI-PGF)"/>
            <person name="Walter F."/>
            <person name="Albersmeier A."/>
            <person name="Kalinowski J."/>
            <person name="Ruckert C."/>
        </authorList>
    </citation>
    <scope>NUCLEOTIDE SEQUENCE</scope>
    <source>
        <strain evidence="1">VKM Ac-1020</strain>
    </source>
</reference>
<dbReference type="InterPro" id="IPR007325">
    <property type="entry name" value="KFase/CYL"/>
</dbReference>
<keyword evidence="2" id="KW-1185">Reference proteome</keyword>
<dbReference type="GO" id="GO:0019441">
    <property type="term" value="P:L-tryptophan catabolic process to kynurenine"/>
    <property type="evidence" value="ECO:0007669"/>
    <property type="project" value="InterPro"/>
</dbReference>